<dbReference type="InterPro" id="IPR004031">
    <property type="entry name" value="PMP22/EMP/MP20/Claudin"/>
</dbReference>
<dbReference type="PRINTS" id="PR01383">
    <property type="entry name" value="CLAUDIN10"/>
</dbReference>
<evidence type="ECO:0000313" key="13">
    <source>
        <dbReference type="Proteomes" id="UP000295070"/>
    </source>
</evidence>
<dbReference type="Gene3D" id="1.20.140.150">
    <property type="match status" value="1"/>
</dbReference>
<comment type="caution">
    <text evidence="12">The sequence shown here is derived from an EMBL/GenBank/DDBJ whole genome shotgun (WGS) entry which is preliminary data.</text>
</comment>
<dbReference type="EMBL" id="SCKG01000024">
    <property type="protein sequence ID" value="TDG96110.1"/>
    <property type="molecule type" value="Genomic_DNA"/>
</dbReference>
<protein>
    <submittedName>
        <fullName evidence="12">Uncharacterized protein</fullName>
    </submittedName>
</protein>
<evidence type="ECO:0000256" key="6">
    <source>
        <dbReference type="ARBA" id="ARBA00022692"/>
    </source>
</evidence>
<dbReference type="GO" id="GO:0005198">
    <property type="term" value="F:structural molecule activity"/>
    <property type="evidence" value="ECO:0007669"/>
    <property type="project" value="InterPro"/>
</dbReference>
<feature type="transmembrane region" description="Helical" evidence="11">
    <location>
        <begin position="69"/>
        <end position="88"/>
    </location>
</feature>
<dbReference type="GO" id="GO:0005923">
    <property type="term" value="C:bicellular tight junction"/>
    <property type="evidence" value="ECO:0007669"/>
    <property type="project" value="UniProtKB-SubCell"/>
</dbReference>
<keyword evidence="8 11" id="KW-1133">Transmembrane helix</keyword>
<feature type="transmembrane region" description="Helical" evidence="11">
    <location>
        <begin position="220"/>
        <end position="242"/>
    </location>
</feature>
<evidence type="ECO:0000256" key="10">
    <source>
        <dbReference type="SAM" id="MobiDB-lite"/>
    </source>
</evidence>
<proteinExistence type="inferred from homology"/>
<reference evidence="12 13" key="1">
    <citation type="submission" date="2019-01" db="EMBL/GenBank/DDBJ databases">
        <title>A chromosome-scale genome assembly of the yellow perch, Perca flavescens.</title>
        <authorList>
            <person name="Feron R."/>
            <person name="Morvezen R."/>
            <person name="Bestin A."/>
            <person name="Haffray P."/>
            <person name="Klopp C."/>
            <person name="Zahm M."/>
            <person name="Cabau C."/>
            <person name="Roques C."/>
            <person name="Donnadieu C."/>
            <person name="Bouchez O."/>
            <person name="Christie M."/>
            <person name="Larson W."/>
            <person name="Guiguen Y."/>
        </authorList>
    </citation>
    <scope>NUCLEOTIDE SEQUENCE [LARGE SCALE GENOMIC DNA]</scope>
    <source>
        <strain evidence="12">YP-PL-M2</strain>
        <tissue evidence="12">Blood</tissue>
    </source>
</reference>
<keyword evidence="6 11" id="KW-0812">Transmembrane</keyword>
<evidence type="ECO:0000256" key="11">
    <source>
        <dbReference type="SAM" id="Phobius"/>
    </source>
</evidence>
<evidence type="ECO:0000256" key="9">
    <source>
        <dbReference type="ARBA" id="ARBA00023136"/>
    </source>
</evidence>
<dbReference type="InterPro" id="IPR006187">
    <property type="entry name" value="Claudin"/>
</dbReference>
<evidence type="ECO:0000256" key="1">
    <source>
        <dbReference type="ARBA" id="ARBA00004435"/>
    </source>
</evidence>
<organism evidence="12 13">
    <name type="scientific">Perca flavescens</name>
    <name type="common">American yellow perch</name>
    <name type="synonym">Morone flavescens</name>
    <dbReference type="NCBI Taxonomy" id="8167"/>
    <lineage>
        <taxon>Eukaryota</taxon>
        <taxon>Metazoa</taxon>
        <taxon>Chordata</taxon>
        <taxon>Craniata</taxon>
        <taxon>Vertebrata</taxon>
        <taxon>Euteleostomi</taxon>
        <taxon>Actinopterygii</taxon>
        <taxon>Neopterygii</taxon>
        <taxon>Teleostei</taxon>
        <taxon>Neoteleostei</taxon>
        <taxon>Acanthomorphata</taxon>
        <taxon>Eupercaria</taxon>
        <taxon>Perciformes</taxon>
        <taxon>Percoidei</taxon>
        <taxon>Percidae</taxon>
        <taxon>Percinae</taxon>
        <taxon>Perca</taxon>
    </lineage>
</organism>
<dbReference type="InterPro" id="IPR003554">
    <property type="entry name" value="Claudin10"/>
</dbReference>
<dbReference type="GO" id="GO:0005886">
    <property type="term" value="C:plasma membrane"/>
    <property type="evidence" value="ECO:0007669"/>
    <property type="project" value="UniProtKB-SubCell"/>
</dbReference>
<feature type="transmembrane region" description="Helical" evidence="11">
    <location>
        <begin position="177"/>
        <end position="200"/>
    </location>
</feature>
<accession>A0A484BY57</accession>
<dbReference type="InterPro" id="IPR017974">
    <property type="entry name" value="Claudin_CS"/>
</dbReference>
<sequence>MHLKVLVLRRRCLAGGGVAKFCITANADAPVLGRPSHLLSGSLLKKRSLSCPSQDLQATGKMGNMATEIVAFVLTISGWILVSSTLRLDYWKVSSVDGTVITTATFWSNLWKTCVTDSTGVSNCKDFPSMLALDGYIQVCRGLMIAAVCLGFFGAIFALVGMKCTKIGGSETTKARLTVLSGFHFILSGLCCMTACSIYAHRITTDFFDPFFYAQKFELGAALFIGWAGSVLCILGGLIFCLSLSTGFSIRAEYSYTGAASFETARNKHRKTSNNLHNGPGEPSRQFGRNAYV</sequence>
<feature type="region of interest" description="Disordered" evidence="10">
    <location>
        <begin position="268"/>
        <end position="293"/>
    </location>
</feature>
<dbReference type="FunFam" id="1.20.140.150:FF:000001">
    <property type="entry name" value="Claudin"/>
    <property type="match status" value="1"/>
</dbReference>
<keyword evidence="5" id="KW-1003">Cell membrane</keyword>
<dbReference type="PROSITE" id="PS01346">
    <property type="entry name" value="CLAUDIN"/>
    <property type="match status" value="1"/>
</dbReference>
<evidence type="ECO:0000256" key="3">
    <source>
        <dbReference type="ARBA" id="ARBA00008295"/>
    </source>
</evidence>
<comment type="subcellular location">
    <subcellularLocation>
        <location evidence="1">Cell junction</location>
        <location evidence="1">Tight junction</location>
    </subcellularLocation>
    <subcellularLocation>
        <location evidence="2">Cell membrane</location>
        <topology evidence="2">Multi-pass membrane protein</topology>
    </subcellularLocation>
</comment>
<evidence type="ECO:0000256" key="4">
    <source>
        <dbReference type="ARBA" id="ARBA00022427"/>
    </source>
</evidence>
<keyword evidence="4" id="KW-0796">Tight junction</keyword>
<dbReference type="PANTHER" id="PTHR12002">
    <property type="entry name" value="CLAUDIN"/>
    <property type="match status" value="1"/>
</dbReference>
<dbReference type="PRINTS" id="PR01077">
    <property type="entry name" value="CLAUDIN"/>
</dbReference>
<comment type="similarity">
    <text evidence="3">Belongs to the claudin family.</text>
</comment>
<evidence type="ECO:0000256" key="5">
    <source>
        <dbReference type="ARBA" id="ARBA00022475"/>
    </source>
</evidence>
<keyword evidence="7" id="KW-0965">Cell junction</keyword>
<keyword evidence="9 11" id="KW-0472">Membrane</keyword>
<dbReference type="Proteomes" id="UP000295070">
    <property type="component" value="Chromosome 24"/>
</dbReference>
<evidence type="ECO:0000256" key="8">
    <source>
        <dbReference type="ARBA" id="ARBA00022989"/>
    </source>
</evidence>
<feature type="transmembrane region" description="Helical" evidence="11">
    <location>
        <begin position="143"/>
        <end position="165"/>
    </location>
</feature>
<name>A0A484BY57_PERFV</name>
<dbReference type="STRING" id="8167.A0A484BY57"/>
<keyword evidence="13" id="KW-1185">Reference proteome</keyword>
<evidence type="ECO:0000256" key="2">
    <source>
        <dbReference type="ARBA" id="ARBA00004651"/>
    </source>
</evidence>
<gene>
    <name evidence="12" type="ORF">EPR50_G00236360</name>
</gene>
<evidence type="ECO:0000256" key="7">
    <source>
        <dbReference type="ARBA" id="ARBA00022949"/>
    </source>
</evidence>
<dbReference type="AlphaFoldDB" id="A0A484BY57"/>
<evidence type="ECO:0000313" key="12">
    <source>
        <dbReference type="EMBL" id="TDG96110.1"/>
    </source>
</evidence>
<dbReference type="Pfam" id="PF00822">
    <property type="entry name" value="PMP22_Claudin"/>
    <property type="match status" value="1"/>
</dbReference>